<keyword evidence="3" id="KW-1185">Reference proteome</keyword>
<reference evidence="2 3" key="1">
    <citation type="submission" date="2018-05" db="EMBL/GenBank/DDBJ databases">
        <title>Rhodobacteraceae gen. nov., sp. nov. isolated from sea water.</title>
        <authorList>
            <person name="Ren Y."/>
        </authorList>
    </citation>
    <scope>NUCLEOTIDE SEQUENCE [LARGE SCALE GENOMIC DNA]</scope>
    <source>
        <strain evidence="2 3">TG-679</strain>
    </source>
</reference>
<proteinExistence type="predicted"/>
<evidence type="ECO:0000313" key="3">
    <source>
        <dbReference type="Proteomes" id="UP000245680"/>
    </source>
</evidence>
<feature type="transmembrane region" description="Helical" evidence="1">
    <location>
        <begin position="6"/>
        <end position="31"/>
    </location>
</feature>
<sequence length="179" mass="17421">MPGLDGVYAGFAVPLAEPAIGMLAVALGLLIGRDLPHRVTQGAPLYLAGLAAGLLAARPLTAVVPTEPALLALAALAGALSALTGDRATPLALGLLPMIGLGMGAACLPDPGPAAAMLGTGLGALAGAHIVLLPLCGAADMAFERLPRGPVDIGLRIAASWLAALALLMLALVLAGPVG</sequence>
<dbReference type="RefSeq" id="WP_109810409.1">
    <property type="nucleotide sequence ID" value="NZ_QGKU01000015.1"/>
</dbReference>
<dbReference type="EMBL" id="QGKU01000015">
    <property type="protein sequence ID" value="PWR03848.1"/>
    <property type="molecule type" value="Genomic_DNA"/>
</dbReference>
<feature type="transmembrane region" description="Helical" evidence="1">
    <location>
        <begin position="91"/>
        <end position="108"/>
    </location>
</feature>
<feature type="transmembrane region" description="Helical" evidence="1">
    <location>
        <begin position="114"/>
        <end position="136"/>
    </location>
</feature>
<comment type="caution">
    <text evidence="2">The sequence shown here is derived from an EMBL/GenBank/DDBJ whole genome shotgun (WGS) entry which is preliminary data.</text>
</comment>
<accession>A0A2V2LE65</accession>
<evidence type="ECO:0000313" key="2">
    <source>
        <dbReference type="EMBL" id="PWR03848.1"/>
    </source>
</evidence>
<evidence type="ECO:0000256" key="1">
    <source>
        <dbReference type="SAM" id="Phobius"/>
    </source>
</evidence>
<feature type="transmembrane region" description="Helical" evidence="1">
    <location>
        <begin position="157"/>
        <end position="178"/>
    </location>
</feature>
<gene>
    <name evidence="2" type="ORF">DKT77_03795</name>
</gene>
<keyword evidence="1" id="KW-1133">Transmembrane helix</keyword>
<dbReference type="AlphaFoldDB" id="A0A2V2LE65"/>
<feature type="transmembrane region" description="Helical" evidence="1">
    <location>
        <begin position="43"/>
        <end position="62"/>
    </location>
</feature>
<name>A0A2V2LE65_9RHOB</name>
<dbReference type="Proteomes" id="UP000245680">
    <property type="component" value="Unassembled WGS sequence"/>
</dbReference>
<keyword evidence="1" id="KW-0472">Membrane</keyword>
<keyword evidence="1" id="KW-0812">Transmembrane</keyword>
<organism evidence="2 3">
    <name type="scientific">Meridianimarinicoccus roseus</name>
    <dbReference type="NCBI Taxonomy" id="2072018"/>
    <lineage>
        <taxon>Bacteria</taxon>
        <taxon>Pseudomonadati</taxon>
        <taxon>Pseudomonadota</taxon>
        <taxon>Alphaproteobacteria</taxon>
        <taxon>Rhodobacterales</taxon>
        <taxon>Paracoccaceae</taxon>
        <taxon>Meridianimarinicoccus</taxon>
    </lineage>
</organism>
<protein>
    <submittedName>
        <fullName evidence="2">Uncharacterized protein</fullName>
    </submittedName>
</protein>